<evidence type="ECO:0000259" key="13">
    <source>
        <dbReference type="Pfam" id="PF01225"/>
    </source>
</evidence>
<dbReference type="Pfam" id="PF02875">
    <property type="entry name" value="Mur_ligase_C"/>
    <property type="match status" value="1"/>
</dbReference>
<dbReference type="GO" id="GO:0005524">
    <property type="term" value="F:ATP binding"/>
    <property type="evidence" value="ECO:0007669"/>
    <property type="project" value="UniProtKB-UniRule"/>
</dbReference>
<dbReference type="InterPro" id="IPR035911">
    <property type="entry name" value="MurE/MurF_N"/>
</dbReference>
<dbReference type="GO" id="GO:0071555">
    <property type="term" value="P:cell wall organization"/>
    <property type="evidence" value="ECO:0007669"/>
    <property type="project" value="UniProtKB-KW"/>
</dbReference>
<name>A0A6M1T5P2_9BACT</name>
<dbReference type="Gene3D" id="3.40.1190.10">
    <property type="entry name" value="Mur-like, catalytic domain"/>
    <property type="match status" value="1"/>
</dbReference>
<keyword evidence="6 11" id="KW-0067">ATP-binding</keyword>
<protein>
    <recommendedName>
        <fullName evidence="11">UDP-N-acetylmuramoyl-L-alanyl-D-glutamate--2,6-diaminopimelate ligase</fullName>
        <ecNumber evidence="11">6.3.2.13</ecNumber>
    </recommendedName>
    <alternativeName>
        <fullName evidence="11">Meso-A2pm-adding enzyme</fullName>
    </alternativeName>
    <alternativeName>
        <fullName evidence="11">Meso-diaminopimelate-adding enzyme</fullName>
    </alternativeName>
    <alternativeName>
        <fullName evidence="11">UDP-MurNAc-L-Ala-D-Glu:meso-diaminopimelate ligase</fullName>
    </alternativeName>
    <alternativeName>
        <fullName evidence="11">UDP-MurNAc-tripeptide synthetase</fullName>
    </alternativeName>
    <alternativeName>
        <fullName evidence="11">UDP-N-acetylmuramyl-tripeptide synthetase</fullName>
    </alternativeName>
</protein>
<dbReference type="Gene3D" id="3.90.190.20">
    <property type="entry name" value="Mur ligase, C-terminal domain"/>
    <property type="match status" value="1"/>
</dbReference>
<dbReference type="InterPro" id="IPR036565">
    <property type="entry name" value="Mur-like_cat_sf"/>
</dbReference>
<comment type="caution">
    <text evidence="11">Lacks conserved residue(s) required for the propagation of feature annotation.</text>
</comment>
<keyword evidence="17" id="KW-1185">Reference proteome</keyword>
<comment type="catalytic activity">
    <reaction evidence="11">
        <text>UDP-N-acetyl-alpha-D-muramoyl-L-alanyl-D-glutamate + meso-2,6-diaminopimelate + ATP = UDP-N-acetyl-alpha-D-muramoyl-L-alanyl-gamma-D-glutamyl-meso-2,6-diaminopimelate + ADP + phosphate + H(+)</text>
        <dbReference type="Rhea" id="RHEA:23676"/>
        <dbReference type="ChEBI" id="CHEBI:15378"/>
        <dbReference type="ChEBI" id="CHEBI:30616"/>
        <dbReference type="ChEBI" id="CHEBI:43474"/>
        <dbReference type="ChEBI" id="CHEBI:57791"/>
        <dbReference type="ChEBI" id="CHEBI:83900"/>
        <dbReference type="ChEBI" id="CHEBI:83905"/>
        <dbReference type="ChEBI" id="CHEBI:456216"/>
        <dbReference type="EC" id="6.3.2.13"/>
    </reaction>
</comment>
<dbReference type="InterPro" id="IPR004101">
    <property type="entry name" value="Mur_ligase_C"/>
</dbReference>
<feature type="short sequence motif" description="Meso-diaminopimelate recognition motif" evidence="11">
    <location>
        <begin position="404"/>
        <end position="407"/>
    </location>
</feature>
<reference evidence="16 17" key="1">
    <citation type="submission" date="2020-02" db="EMBL/GenBank/DDBJ databases">
        <title>Aliifodinibius halophilus 2W32, complete genome.</title>
        <authorList>
            <person name="Li Y."/>
            <person name="Wu S."/>
        </authorList>
    </citation>
    <scope>NUCLEOTIDE SEQUENCE [LARGE SCALE GENOMIC DNA]</scope>
    <source>
        <strain evidence="16 17">2W32</strain>
    </source>
</reference>
<dbReference type="AlphaFoldDB" id="A0A6M1T5P2"/>
<dbReference type="GO" id="GO:0051301">
    <property type="term" value="P:cell division"/>
    <property type="evidence" value="ECO:0007669"/>
    <property type="project" value="UniProtKB-KW"/>
</dbReference>
<keyword evidence="11" id="KW-0460">Magnesium</keyword>
<comment type="PTM">
    <text evidence="11">Carboxylation is probably crucial for Mg(2+) binding and, consequently, for the gamma-phosphate positioning of ATP.</text>
</comment>
<sequence>MTYEKLISLCKPIDVSGPEPTAIGALTQDSRAVEEGDVFIAVRGFNVDGHIFIEDAVENGASVIICEESYYTDKEVCVLEVEDTRLLVGKLAQAFEGNPADRLTIIGITGTNGKTTVATLVFQVLQQLGEQPSLLGTVAKRIGNEELRSLLTTSDPIELAADMAKMVETNSTHLVMEVSSHALDQERVAGVNFDIAVFTNLSHDHLDYHDDLKSYAASKKKLFDNLDDDAHAIINGDDDQAAFITMDCSAKVIDFSFNKALDVECQILSNSIEGVVTRIGDQVIESPLIGAFNAYNIAEAFLICRALGYEKEAIANALETASGAAGRLERVQESANGNNPVVLVDYAHTPDALENVVQTLAELKQENQLLHTIFGCGGDRDKTKRPKMAKIAERYSDKVTVTSDNPRSEDPDEIIDEIMVGFEETDSAERITDRREAIEKAVKDGDHHTMILIAGKGHETYQEVQGQRHDFDDRAIASKALASRNSNQNIGGS</sequence>
<comment type="function">
    <text evidence="11">Catalyzes the addition of meso-diaminopimelic acid to the nucleotide precursor UDP-N-acetylmuramoyl-L-alanyl-D-glutamate (UMAG) in the biosynthesis of bacterial cell-wall peptidoglycan.</text>
</comment>
<dbReference type="InterPro" id="IPR018109">
    <property type="entry name" value="Folylpolyglutamate_synth_CS"/>
</dbReference>
<keyword evidence="7 11" id="KW-0133">Cell shape</keyword>
<dbReference type="UniPathway" id="UPA00219"/>
<dbReference type="HAMAP" id="MF_00208">
    <property type="entry name" value="MurE"/>
    <property type="match status" value="1"/>
</dbReference>
<dbReference type="InterPro" id="IPR013221">
    <property type="entry name" value="Mur_ligase_cen"/>
</dbReference>
<feature type="domain" description="Mur ligase C-terminal" evidence="14">
    <location>
        <begin position="326"/>
        <end position="457"/>
    </location>
</feature>
<dbReference type="SUPFAM" id="SSF53623">
    <property type="entry name" value="MurD-like peptide ligases, catalytic domain"/>
    <property type="match status" value="1"/>
</dbReference>
<comment type="pathway">
    <text evidence="11 12">Cell wall biogenesis; peptidoglycan biosynthesis.</text>
</comment>
<comment type="caution">
    <text evidence="16">The sequence shown here is derived from an EMBL/GenBank/DDBJ whole genome shotgun (WGS) entry which is preliminary data.</text>
</comment>
<dbReference type="GO" id="GO:0000287">
    <property type="term" value="F:magnesium ion binding"/>
    <property type="evidence" value="ECO:0007669"/>
    <property type="project" value="UniProtKB-UniRule"/>
</dbReference>
<evidence type="ECO:0000256" key="11">
    <source>
        <dbReference type="HAMAP-Rule" id="MF_00208"/>
    </source>
</evidence>
<evidence type="ECO:0000313" key="16">
    <source>
        <dbReference type="EMBL" id="NGP89417.1"/>
    </source>
</evidence>
<feature type="binding site" evidence="11">
    <location>
        <begin position="404"/>
        <end position="407"/>
    </location>
    <ligand>
        <name>meso-2,6-diaminopimelate</name>
        <dbReference type="ChEBI" id="CHEBI:57791"/>
    </ligand>
</feature>
<keyword evidence="10 11" id="KW-0961">Cell wall biogenesis/degradation</keyword>
<organism evidence="16 17">
    <name type="scientific">Fodinibius halophilus</name>
    <dbReference type="NCBI Taxonomy" id="1736908"/>
    <lineage>
        <taxon>Bacteria</taxon>
        <taxon>Pseudomonadati</taxon>
        <taxon>Balneolota</taxon>
        <taxon>Balneolia</taxon>
        <taxon>Balneolales</taxon>
        <taxon>Balneolaceae</taxon>
        <taxon>Fodinibius</taxon>
    </lineage>
</organism>
<dbReference type="Pfam" id="PF08245">
    <property type="entry name" value="Mur_ligase_M"/>
    <property type="match status" value="1"/>
</dbReference>
<dbReference type="GO" id="GO:0009252">
    <property type="term" value="P:peptidoglycan biosynthetic process"/>
    <property type="evidence" value="ECO:0007669"/>
    <property type="project" value="UniProtKB-UniRule"/>
</dbReference>
<dbReference type="InterPro" id="IPR036615">
    <property type="entry name" value="Mur_ligase_C_dom_sf"/>
</dbReference>
<evidence type="ECO:0000256" key="1">
    <source>
        <dbReference type="ARBA" id="ARBA00005898"/>
    </source>
</evidence>
<dbReference type="SUPFAM" id="SSF63418">
    <property type="entry name" value="MurE/MurF N-terminal domain"/>
    <property type="match status" value="1"/>
</dbReference>
<keyword evidence="4 11" id="KW-0132">Cell division</keyword>
<proteinExistence type="inferred from homology"/>
<keyword evidence="9 11" id="KW-0131">Cell cycle</keyword>
<feature type="binding site" evidence="11">
    <location>
        <begin position="152"/>
        <end position="153"/>
    </location>
    <ligand>
        <name>UDP-N-acetyl-alpha-D-muramoyl-L-alanyl-D-glutamate</name>
        <dbReference type="ChEBI" id="CHEBI:83900"/>
    </ligand>
</feature>
<dbReference type="GO" id="GO:0005737">
    <property type="term" value="C:cytoplasm"/>
    <property type="evidence" value="ECO:0007669"/>
    <property type="project" value="UniProtKB-SubCell"/>
</dbReference>
<dbReference type="SUPFAM" id="SSF53244">
    <property type="entry name" value="MurD-like peptide ligases, peptide-binding domain"/>
    <property type="match status" value="1"/>
</dbReference>
<dbReference type="GO" id="GO:0008360">
    <property type="term" value="P:regulation of cell shape"/>
    <property type="evidence" value="ECO:0007669"/>
    <property type="project" value="UniProtKB-KW"/>
</dbReference>
<evidence type="ECO:0000256" key="4">
    <source>
        <dbReference type="ARBA" id="ARBA00022618"/>
    </source>
</evidence>
<evidence type="ECO:0000256" key="8">
    <source>
        <dbReference type="ARBA" id="ARBA00022984"/>
    </source>
</evidence>
<evidence type="ECO:0000256" key="2">
    <source>
        <dbReference type="ARBA" id="ARBA00022490"/>
    </source>
</evidence>
<evidence type="ECO:0000256" key="7">
    <source>
        <dbReference type="ARBA" id="ARBA00022960"/>
    </source>
</evidence>
<dbReference type="PANTHER" id="PTHR23135:SF4">
    <property type="entry name" value="UDP-N-ACETYLMURAMOYL-L-ALANYL-D-GLUTAMATE--2,6-DIAMINOPIMELATE LIGASE MURE HOMOLOG, CHLOROPLASTIC"/>
    <property type="match status" value="1"/>
</dbReference>
<evidence type="ECO:0000259" key="15">
    <source>
        <dbReference type="Pfam" id="PF08245"/>
    </source>
</evidence>
<evidence type="ECO:0000256" key="5">
    <source>
        <dbReference type="ARBA" id="ARBA00022741"/>
    </source>
</evidence>
<evidence type="ECO:0000256" key="10">
    <source>
        <dbReference type="ARBA" id="ARBA00023316"/>
    </source>
</evidence>
<dbReference type="EC" id="6.3.2.13" evidence="11"/>
<feature type="binding site" evidence="11">
    <location>
        <position position="187"/>
    </location>
    <ligand>
        <name>UDP-N-acetyl-alpha-D-muramoyl-L-alanyl-D-glutamate</name>
        <dbReference type="ChEBI" id="CHEBI:83900"/>
    </ligand>
</feature>
<feature type="domain" description="Mur ligase central" evidence="15">
    <location>
        <begin position="108"/>
        <end position="303"/>
    </location>
</feature>
<evidence type="ECO:0000256" key="3">
    <source>
        <dbReference type="ARBA" id="ARBA00022598"/>
    </source>
</evidence>
<dbReference type="GO" id="GO:0004326">
    <property type="term" value="F:tetrahydrofolylpolyglutamate synthase activity"/>
    <property type="evidence" value="ECO:0007669"/>
    <property type="project" value="InterPro"/>
</dbReference>
<feature type="binding site" evidence="11">
    <location>
        <position position="30"/>
    </location>
    <ligand>
        <name>UDP-N-acetyl-alpha-D-muramoyl-L-alanyl-D-glutamate</name>
        <dbReference type="ChEBI" id="CHEBI:83900"/>
    </ligand>
</feature>
<dbReference type="InterPro" id="IPR000713">
    <property type="entry name" value="Mur_ligase_N"/>
</dbReference>
<dbReference type="EMBL" id="JAALLS010000019">
    <property type="protein sequence ID" value="NGP89417.1"/>
    <property type="molecule type" value="Genomic_DNA"/>
</dbReference>
<feature type="binding site" evidence="11">
    <location>
        <begin position="110"/>
        <end position="116"/>
    </location>
    <ligand>
        <name>ATP</name>
        <dbReference type="ChEBI" id="CHEBI:30616"/>
    </ligand>
</feature>
<evidence type="ECO:0000313" key="17">
    <source>
        <dbReference type="Proteomes" id="UP000479132"/>
    </source>
</evidence>
<dbReference type="PROSITE" id="PS01011">
    <property type="entry name" value="FOLYLPOLYGLU_SYNT_1"/>
    <property type="match status" value="1"/>
</dbReference>
<gene>
    <name evidence="11" type="primary">murE</name>
    <name evidence="16" type="ORF">G3569_13745</name>
</gene>
<feature type="binding site" evidence="11">
    <location>
        <position position="185"/>
    </location>
    <ligand>
        <name>UDP-N-acetyl-alpha-D-muramoyl-L-alanyl-D-glutamate</name>
        <dbReference type="ChEBI" id="CHEBI:83900"/>
    </ligand>
</feature>
<comment type="subcellular location">
    <subcellularLocation>
        <location evidence="11 12">Cytoplasm</location>
    </subcellularLocation>
</comment>
<dbReference type="Proteomes" id="UP000479132">
    <property type="component" value="Unassembled WGS sequence"/>
</dbReference>
<evidence type="ECO:0000256" key="6">
    <source>
        <dbReference type="ARBA" id="ARBA00022840"/>
    </source>
</evidence>
<evidence type="ECO:0000259" key="14">
    <source>
        <dbReference type="Pfam" id="PF02875"/>
    </source>
</evidence>
<dbReference type="Pfam" id="PF01225">
    <property type="entry name" value="Mur_ligase"/>
    <property type="match status" value="1"/>
</dbReference>
<dbReference type="PANTHER" id="PTHR23135">
    <property type="entry name" value="MUR LIGASE FAMILY MEMBER"/>
    <property type="match status" value="1"/>
</dbReference>
<dbReference type="InterPro" id="IPR005761">
    <property type="entry name" value="UDP-N-AcMur-Glu-dNH2Pim_ligase"/>
</dbReference>
<feature type="domain" description="Mur ligase N-terminal catalytic" evidence="13">
    <location>
        <begin position="25"/>
        <end position="94"/>
    </location>
</feature>
<keyword evidence="8 11" id="KW-0573">Peptidoglycan synthesis</keyword>
<keyword evidence="3 11" id="KW-0436">Ligase</keyword>
<feature type="modified residue" description="N6-carboxylysine" evidence="11">
    <location>
        <position position="219"/>
    </location>
</feature>
<evidence type="ECO:0000256" key="9">
    <source>
        <dbReference type="ARBA" id="ARBA00023306"/>
    </source>
</evidence>
<evidence type="ECO:0000256" key="12">
    <source>
        <dbReference type="RuleBase" id="RU004135"/>
    </source>
</evidence>
<keyword evidence="2 11" id="KW-0963">Cytoplasm</keyword>
<comment type="cofactor">
    <cofactor evidence="11">
        <name>Mg(2+)</name>
        <dbReference type="ChEBI" id="CHEBI:18420"/>
    </cofactor>
</comment>
<keyword evidence="5 11" id="KW-0547">Nucleotide-binding</keyword>
<dbReference type="NCBIfam" id="NF001126">
    <property type="entry name" value="PRK00139.1-4"/>
    <property type="match status" value="1"/>
</dbReference>
<dbReference type="GO" id="GO:0008765">
    <property type="term" value="F:UDP-N-acetylmuramoylalanyl-D-glutamate-2,6-diaminopimelate ligase activity"/>
    <property type="evidence" value="ECO:0007669"/>
    <property type="project" value="UniProtKB-UniRule"/>
</dbReference>
<feature type="binding site" evidence="11">
    <location>
        <position position="179"/>
    </location>
    <ligand>
        <name>UDP-N-acetyl-alpha-D-muramoyl-L-alanyl-D-glutamate</name>
        <dbReference type="ChEBI" id="CHEBI:83900"/>
    </ligand>
</feature>
<feature type="binding site" evidence="11">
    <location>
        <position position="459"/>
    </location>
    <ligand>
        <name>meso-2,6-diaminopimelate</name>
        <dbReference type="ChEBI" id="CHEBI:57791"/>
    </ligand>
</feature>
<accession>A0A6M1T5P2</accession>
<dbReference type="RefSeq" id="WP_165270141.1">
    <property type="nucleotide sequence ID" value="NZ_JAALLS010000019.1"/>
</dbReference>
<comment type="similarity">
    <text evidence="1 11">Belongs to the MurCDEF family. MurE subfamily.</text>
</comment>
<feature type="binding site" evidence="11">
    <location>
        <position position="455"/>
    </location>
    <ligand>
        <name>meso-2,6-diaminopimelate</name>
        <dbReference type="ChEBI" id="CHEBI:57791"/>
    </ligand>
</feature>
<feature type="binding site" evidence="11">
    <location>
        <position position="380"/>
    </location>
    <ligand>
        <name>meso-2,6-diaminopimelate</name>
        <dbReference type="ChEBI" id="CHEBI:57791"/>
    </ligand>
</feature>
<dbReference type="NCBIfam" id="TIGR01085">
    <property type="entry name" value="murE"/>
    <property type="match status" value="1"/>
</dbReference>
<dbReference type="Gene3D" id="3.40.1390.10">
    <property type="entry name" value="MurE/MurF, N-terminal domain"/>
    <property type="match status" value="1"/>
</dbReference>